<evidence type="ECO:0000313" key="4">
    <source>
        <dbReference type="EMBL" id="SFL21731.1"/>
    </source>
</evidence>
<dbReference type="GO" id="GO:0006355">
    <property type="term" value="P:regulation of DNA-templated transcription"/>
    <property type="evidence" value="ECO:0007669"/>
    <property type="project" value="InterPro"/>
</dbReference>
<dbReference type="SUPFAM" id="SSF46894">
    <property type="entry name" value="C-terminal effector domain of the bipartite response regulators"/>
    <property type="match status" value="1"/>
</dbReference>
<proteinExistence type="predicted"/>
<dbReference type="GO" id="GO:0003677">
    <property type="term" value="F:DNA binding"/>
    <property type="evidence" value="ECO:0007669"/>
    <property type="project" value="InterPro"/>
</dbReference>
<dbReference type="InterPro" id="IPR029016">
    <property type="entry name" value="GAF-like_dom_sf"/>
</dbReference>
<dbReference type="OrthoDB" id="5187696at2"/>
<gene>
    <name evidence="4" type="ORF">SAMN04488085_10815</name>
</gene>
<dbReference type="AlphaFoldDB" id="A0A1I4FYC7"/>
<name>A0A1I4FYC7_9ACTN</name>
<keyword evidence="5" id="KW-1185">Reference proteome</keyword>
<dbReference type="STRING" id="504800.SAMN04488085_10815"/>
<dbReference type="InterPro" id="IPR000792">
    <property type="entry name" value="Tscrpt_reg_LuxR_C"/>
</dbReference>
<dbReference type="SMART" id="SM00421">
    <property type="entry name" value="HTH_LUXR"/>
    <property type="match status" value="1"/>
</dbReference>
<evidence type="ECO:0000259" key="3">
    <source>
        <dbReference type="SMART" id="SM00421"/>
    </source>
</evidence>
<keyword evidence="2" id="KW-0804">Transcription</keyword>
<evidence type="ECO:0000256" key="2">
    <source>
        <dbReference type="ARBA" id="ARBA00023163"/>
    </source>
</evidence>
<evidence type="ECO:0000313" key="5">
    <source>
        <dbReference type="Proteomes" id="UP000199152"/>
    </source>
</evidence>
<dbReference type="Gene3D" id="1.10.10.10">
    <property type="entry name" value="Winged helix-like DNA-binding domain superfamily/Winged helix DNA-binding domain"/>
    <property type="match status" value="1"/>
</dbReference>
<sequence>MAEVIAAASETAAAIARIAAEPASVAERAEQMLELLRRVVPCEAASISVRDPERQGRFALAATGEVAALHAYYESREGDAEMDRLGLNRPTPPLLLADLAVPAAETLAWQEYLWPAGFGGSVGVGLFTRDGRHVGHLTALTESASRPTVVDRDLLGAVTGLMAHAIDRMRTIRAAAGLVRDAAAGAVLTRGGNVGPLPGLPTHRVLAPGSLALAEAAERLDAGDAYAVFLHPAPGSDSDAGALLKVSVLDCDEGPDHLRGVVLVSPPPDLRGMSHRELQVLGLVLEDWPDERIAQALGTTTKEVADCVHRSMDLLDAPSRTGLVIRALREGLFLPRRTVTAA</sequence>
<dbReference type="EMBL" id="FOSW01000008">
    <property type="protein sequence ID" value="SFL21731.1"/>
    <property type="molecule type" value="Genomic_DNA"/>
</dbReference>
<dbReference type="Proteomes" id="UP000199152">
    <property type="component" value="Unassembled WGS sequence"/>
</dbReference>
<accession>A0A1I4FYC7</accession>
<feature type="domain" description="HTH luxR-type" evidence="3">
    <location>
        <begin position="270"/>
        <end position="327"/>
    </location>
</feature>
<reference evidence="4 5" key="1">
    <citation type="submission" date="2016-10" db="EMBL/GenBank/DDBJ databases">
        <authorList>
            <person name="de Groot N.N."/>
        </authorList>
    </citation>
    <scope>NUCLEOTIDE SEQUENCE [LARGE SCALE GENOMIC DNA]</scope>
    <source>
        <strain evidence="4 5">DSM 45317</strain>
    </source>
</reference>
<dbReference type="SUPFAM" id="SSF55781">
    <property type="entry name" value="GAF domain-like"/>
    <property type="match status" value="1"/>
</dbReference>
<keyword evidence="1" id="KW-0805">Transcription regulation</keyword>
<evidence type="ECO:0000256" key="1">
    <source>
        <dbReference type="ARBA" id="ARBA00023015"/>
    </source>
</evidence>
<organism evidence="4 5">
    <name type="scientific">Geodermatophilus ruber</name>
    <dbReference type="NCBI Taxonomy" id="504800"/>
    <lineage>
        <taxon>Bacteria</taxon>
        <taxon>Bacillati</taxon>
        <taxon>Actinomycetota</taxon>
        <taxon>Actinomycetes</taxon>
        <taxon>Geodermatophilales</taxon>
        <taxon>Geodermatophilaceae</taxon>
        <taxon>Geodermatophilus</taxon>
    </lineage>
</organism>
<protein>
    <recommendedName>
        <fullName evidence="3">HTH luxR-type domain-containing protein</fullName>
    </recommendedName>
</protein>
<dbReference type="RefSeq" id="WP_091325496.1">
    <property type="nucleotide sequence ID" value="NZ_FOSW01000008.1"/>
</dbReference>
<dbReference type="InterPro" id="IPR036388">
    <property type="entry name" value="WH-like_DNA-bd_sf"/>
</dbReference>
<dbReference type="InParanoid" id="A0A1I4FYC7"/>
<dbReference type="Gene3D" id="3.30.450.40">
    <property type="match status" value="1"/>
</dbReference>
<dbReference type="InterPro" id="IPR016032">
    <property type="entry name" value="Sig_transdc_resp-reg_C-effctor"/>
</dbReference>